<evidence type="ECO:0000313" key="1">
    <source>
        <dbReference type="EMBL" id="KAF2859041.1"/>
    </source>
</evidence>
<protein>
    <submittedName>
        <fullName evidence="1">Uncharacterized protein</fullName>
    </submittedName>
</protein>
<name>A0A6A7BUW6_9PEZI</name>
<dbReference type="EMBL" id="MU005998">
    <property type="protein sequence ID" value="KAF2859041.1"/>
    <property type="molecule type" value="Genomic_DNA"/>
</dbReference>
<organism evidence="1 2">
    <name type="scientific">Piedraia hortae CBS 480.64</name>
    <dbReference type="NCBI Taxonomy" id="1314780"/>
    <lineage>
        <taxon>Eukaryota</taxon>
        <taxon>Fungi</taxon>
        <taxon>Dikarya</taxon>
        <taxon>Ascomycota</taxon>
        <taxon>Pezizomycotina</taxon>
        <taxon>Dothideomycetes</taxon>
        <taxon>Dothideomycetidae</taxon>
        <taxon>Capnodiales</taxon>
        <taxon>Piedraiaceae</taxon>
        <taxon>Piedraia</taxon>
    </lineage>
</organism>
<accession>A0A6A7BUW6</accession>
<keyword evidence="2" id="KW-1185">Reference proteome</keyword>
<gene>
    <name evidence="1" type="ORF">K470DRAFT_111097</name>
</gene>
<sequence>MCRPQESWPYARLLALLPLNNSTLLVVVLQHVCVFKQIKLCHIILAIGTTDCIGWTRDCKLVFCMGDARARIPDESR</sequence>
<dbReference type="Proteomes" id="UP000799421">
    <property type="component" value="Unassembled WGS sequence"/>
</dbReference>
<proteinExistence type="predicted"/>
<dbReference type="AlphaFoldDB" id="A0A6A7BUW6"/>
<evidence type="ECO:0000313" key="2">
    <source>
        <dbReference type="Proteomes" id="UP000799421"/>
    </source>
</evidence>
<reference evidence="1" key="1">
    <citation type="journal article" date="2020" name="Stud. Mycol.">
        <title>101 Dothideomycetes genomes: a test case for predicting lifestyles and emergence of pathogens.</title>
        <authorList>
            <person name="Haridas S."/>
            <person name="Albert R."/>
            <person name="Binder M."/>
            <person name="Bloem J."/>
            <person name="Labutti K."/>
            <person name="Salamov A."/>
            <person name="Andreopoulos B."/>
            <person name="Baker S."/>
            <person name="Barry K."/>
            <person name="Bills G."/>
            <person name="Bluhm B."/>
            <person name="Cannon C."/>
            <person name="Castanera R."/>
            <person name="Culley D."/>
            <person name="Daum C."/>
            <person name="Ezra D."/>
            <person name="Gonzalez J."/>
            <person name="Henrissat B."/>
            <person name="Kuo A."/>
            <person name="Liang C."/>
            <person name="Lipzen A."/>
            <person name="Lutzoni F."/>
            <person name="Magnuson J."/>
            <person name="Mondo S."/>
            <person name="Nolan M."/>
            <person name="Ohm R."/>
            <person name="Pangilinan J."/>
            <person name="Park H.-J."/>
            <person name="Ramirez L."/>
            <person name="Alfaro M."/>
            <person name="Sun H."/>
            <person name="Tritt A."/>
            <person name="Yoshinaga Y."/>
            <person name="Zwiers L.-H."/>
            <person name="Turgeon B."/>
            <person name="Goodwin S."/>
            <person name="Spatafora J."/>
            <person name="Crous P."/>
            <person name="Grigoriev I."/>
        </authorList>
    </citation>
    <scope>NUCLEOTIDE SEQUENCE</scope>
    <source>
        <strain evidence="1">CBS 480.64</strain>
    </source>
</reference>